<dbReference type="Gene3D" id="1.20.1690.10">
    <property type="entry name" value="V-type ATP synthase subunit C domain"/>
    <property type="match status" value="2"/>
</dbReference>
<dbReference type="EMBL" id="CP011307">
    <property type="protein sequence ID" value="ALP95444.1"/>
    <property type="molecule type" value="Genomic_DNA"/>
</dbReference>
<keyword evidence="2" id="KW-0813">Transport</keyword>
<proteinExistence type="inferred from homology"/>
<dbReference type="GO" id="GO:0046961">
    <property type="term" value="F:proton-transporting ATPase activity, rotational mechanism"/>
    <property type="evidence" value="ECO:0007669"/>
    <property type="project" value="InterPro"/>
</dbReference>
<keyword evidence="4" id="KW-0378">Hydrolase</keyword>
<dbReference type="eggNOG" id="COG1527">
    <property type="taxonomic scope" value="Bacteria"/>
</dbReference>
<organism evidence="4 5">
    <name type="scientific">Intestinimonas butyriciproducens</name>
    <dbReference type="NCBI Taxonomy" id="1297617"/>
    <lineage>
        <taxon>Bacteria</taxon>
        <taxon>Bacillati</taxon>
        <taxon>Bacillota</taxon>
        <taxon>Clostridia</taxon>
        <taxon>Eubacteriales</taxon>
        <taxon>Intestinimonas</taxon>
    </lineage>
</organism>
<dbReference type="Gene3D" id="1.10.132.50">
    <property type="entry name" value="ATP synthase (C/AC39) subunit, domain 3"/>
    <property type="match status" value="1"/>
</dbReference>
<protein>
    <submittedName>
        <fullName evidence="4">V-type ATP synthase subunit C</fullName>
        <ecNumber evidence="4">3.6.3.14</ecNumber>
    </submittedName>
</protein>
<sequence>MAKKINEYDYLYISARIHAMENRLLTRERMERMLGAHSVDDAAKVLSECGYGEFASLTPASIEHTLDQARLELFAELRRSVPDPSIVDVFCIKYDYHNAKVLLKAEATGQRPDGLFLDAGRYPAAALQEDYLKGDLSRYSETFRAAVAEAKDTMASSGDPQAADFVLDRAYYTEMLRAAEAARSQFLLGYVRLSIDSANLRSAVRSARMGKGADFLPRALIPGGNVSLDSITAAVTGRGELTQVFSHTYLEAAAASGAEAVKGGALTDFERLCDNALTAYLTQGKRVAFGEHPLIGYLYAKENELTTIRIILTGRLAGLDSDTIRERLRESYV</sequence>
<dbReference type="KEGG" id="ibu:IB211_03053"/>
<dbReference type="GO" id="GO:0016787">
    <property type="term" value="F:hydrolase activity"/>
    <property type="evidence" value="ECO:0007669"/>
    <property type="project" value="UniProtKB-KW"/>
</dbReference>
<evidence type="ECO:0000313" key="5">
    <source>
        <dbReference type="Proteomes" id="UP000064844"/>
    </source>
</evidence>
<evidence type="ECO:0000256" key="3">
    <source>
        <dbReference type="ARBA" id="ARBA00023065"/>
    </source>
</evidence>
<keyword evidence="5" id="KW-1185">Reference proteome</keyword>
<reference evidence="4 5" key="1">
    <citation type="journal article" date="2015" name="Nat. Commun.">
        <title>Production of butyrate from lysine and the Amadori product fructoselysine by a human gut commensal.</title>
        <authorList>
            <person name="Bui T.P."/>
            <person name="Ritari J."/>
            <person name="Boeren S."/>
            <person name="de Waard P."/>
            <person name="Plugge C.M."/>
            <person name="de Vos W.M."/>
        </authorList>
    </citation>
    <scope>NUCLEOTIDE SEQUENCE [LARGE SCALE GENOMIC DNA]</scope>
    <source>
        <strain evidence="4 5">AF211</strain>
    </source>
</reference>
<dbReference type="InterPro" id="IPR002843">
    <property type="entry name" value="ATPase_V0-cplx_csu/dsu"/>
</dbReference>
<evidence type="ECO:0000313" key="4">
    <source>
        <dbReference type="EMBL" id="ALP95444.1"/>
    </source>
</evidence>
<accession>A0A0S2W7W0</accession>
<dbReference type="Proteomes" id="UP000064844">
    <property type="component" value="Chromosome"/>
</dbReference>
<reference evidence="5" key="2">
    <citation type="submission" date="2015-04" db="EMBL/GenBank/DDBJ databases">
        <title>A butyrogenic pathway from the amino acid lysine in a human gut commensal.</title>
        <authorList>
            <person name="de Vos W.M."/>
            <person name="Bui N.T.P."/>
            <person name="Plugge C.M."/>
            <person name="Ritari J."/>
        </authorList>
    </citation>
    <scope>NUCLEOTIDE SEQUENCE [LARGE SCALE GENOMIC DNA]</scope>
    <source>
        <strain evidence="5">AF211</strain>
    </source>
</reference>
<dbReference type="PANTHER" id="PTHR38682:SF1">
    <property type="entry name" value="V-TYPE ATP SYNTHASE SUBUNIT C"/>
    <property type="match status" value="1"/>
</dbReference>
<dbReference type="InterPro" id="IPR036079">
    <property type="entry name" value="ATPase_csu/dsu_sf"/>
</dbReference>
<keyword evidence="3" id="KW-0406">Ion transport</keyword>
<dbReference type="InterPro" id="IPR035067">
    <property type="entry name" value="V-type_ATPase_csu/dsu"/>
</dbReference>
<dbReference type="SUPFAM" id="SSF103486">
    <property type="entry name" value="V-type ATP synthase subunit C"/>
    <property type="match status" value="1"/>
</dbReference>
<name>A0A0S2W7W0_9FIRM</name>
<dbReference type="STRING" id="1297617.IB211_03053"/>
<dbReference type="RefSeq" id="WP_082636127.1">
    <property type="nucleotide sequence ID" value="NZ_CP011307.1"/>
</dbReference>
<comment type="similarity">
    <text evidence="1">Belongs to the V-ATPase V0D/AC39 subunit family.</text>
</comment>
<dbReference type="InterPro" id="IPR050873">
    <property type="entry name" value="V-ATPase_V0D/AC39_subunit"/>
</dbReference>
<dbReference type="Pfam" id="PF01992">
    <property type="entry name" value="vATP-synt_AC39"/>
    <property type="match status" value="1"/>
</dbReference>
<dbReference type="AlphaFoldDB" id="A0A0S2W7W0"/>
<dbReference type="PANTHER" id="PTHR38682">
    <property type="entry name" value="V-TYPE ATP SYNTHASE SUBUNIT C"/>
    <property type="match status" value="1"/>
</dbReference>
<dbReference type="InterPro" id="IPR044911">
    <property type="entry name" value="V-type_ATPase_csu/dsu_dom_3"/>
</dbReference>
<evidence type="ECO:0000256" key="1">
    <source>
        <dbReference type="ARBA" id="ARBA00006709"/>
    </source>
</evidence>
<gene>
    <name evidence="4" type="ORF">IB211_03053</name>
</gene>
<dbReference type="EC" id="3.6.3.14" evidence="4"/>
<evidence type="ECO:0000256" key="2">
    <source>
        <dbReference type="ARBA" id="ARBA00022448"/>
    </source>
</evidence>